<feature type="transmembrane region" description="Helical" evidence="1">
    <location>
        <begin position="71"/>
        <end position="93"/>
    </location>
</feature>
<feature type="transmembrane region" description="Helical" evidence="1">
    <location>
        <begin position="105"/>
        <end position="126"/>
    </location>
</feature>
<sequence>MADAVVGKSVAKRLLSFICAKTRDARAVFCSVEASKSRRMPLLVALLCVAVFPEFAYAMDYSTGTGLVRDFVSWLFVDAGPYVFMAILGICVLGVPKGWIPMKGAVIAVICSFVFFAVPSIVRYAASVASSQI</sequence>
<evidence type="ECO:0000313" key="4">
    <source>
        <dbReference type="Proteomes" id="UP001209412"/>
    </source>
</evidence>
<dbReference type="Proteomes" id="UP001242288">
    <property type="component" value="Unassembled WGS sequence"/>
</dbReference>
<keyword evidence="4" id="KW-1185">Reference proteome</keyword>
<accession>A0AAP5BKE1</accession>
<comment type="caution">
    <text evidence="3">The sequence shown here is derived from an EMBL/GenBank/DDBJ whole genome shotgun (WGS) entry which is preliminary data.</text>
</comment>
<dbReference type="EMBL" id="JAMXWF010000055">
    <property type="protein sequence ID" value="MDQ6413236.1"/>
    <property type="molecule type" value="Genomic_DNA"/>
</dbReference>
<gene>
    <name evidence="3" type="ORF">NIE36_39620</name>
    <name evidence="2" type="ORF">OSB80_39715</name>
</gene>
<name>A0AAP5BKE1_9BURK</name>
<keyword evidence="1" id="KW-0472">Membrane</keyword>
<dbReference type="AlphaFoldDB" id="A0AAP5BKE1"/>
<keyword evidence="1" id="KW-0812">Transmembrane</keyword>
<evidence type="ECO:0000256" key="1">
    <source>
        <dbReference type="SAM" id="Phobius"/>
    </source>
</evidence>
<keyword evidence="1" id="KW-1133">Transmembrane helix</keyword>
<dbReference type="RefSeq" id="WP_266261669.1">
    <property type="nucleotide sequence ID" value="NZ_JAMXWF010000055.1"/>
</dbReference>
<organism evidence="3 5">
    <name type="scientific">Paraburkholderia madseniana</name>
    <dbReference type="NCBI Taxonomy" id="2599607"/>
    <lineage>
        <taxon>Bacteria</taxon>
        <taxon>Pseudomonadati</taxon>
        <taxon>Pseudomonadota</taxon>
        <taxon>Betaproteobacteria</taxon>
        <taxon>Burkholderiales</taxon>
        <taxon>Burkholderiaceae</taxon>
        <taxon>Paraburkholderia</taxon>
    </lineage>
</organism>
<protein>
    <submittedName>
        <fullName evidence="3">Mating pair formation protein</fullName>
    </submittedName>
</protein>
<dbReference type="EMBL" id="JAPKHW010000055">
    <property type="protein sequence ID" value="MCX4151423.1"/>
    <property type="molecule type" value="Genomic_DNA"/>
</dbReference>
<evidence type="ECO:0000313" key="3">
    <source>
        <dbReference type="EMBL" id="MDQ6413236.1"/>
    </source>
</evidence>
<feature type="transmembrane region" description="Helical" evidence="1">
    <location>
        <begin position="42"/>
        <end position="59"/>
    </location>
</feature>
<evidence type="ECO:0000313" key="5">
    <source>
        <dbReference type="Proteomes" id="UP001242288"/>
    </source>
</evidence>
<reference evidence="3" key="1">
    <citation type="submission" date="2022-06" db="EMBL/GenBank/DDBJ databases">
        <title>PHB producers.</title>
        <authorList>
            <person name="Besaury L."/>
        </authorList>
    </citation>
    <scope>NUCLEOTIDE SEQUENCE</scope>
    <source>
        <strain evidence="3 4">SEWS6</strain>
    </source>
</reference>
<proteinExistence type="predicted"/>
<dbReference type="Proteomes" id="UP001209412">
    <property type="component" value="Unassembled WGS sequence"/>
</dbReference>
<evidence type="ECO:0000313" key="2">
    <source>
        <dbReference type="EMBL" id="MCX4151423.1"/>
    </source>
</evidence>